<dbReference type="EMBL" id="JAWDJX010000031">
    <property type="protein sequence ID" value="KAK3050544.1"/>
    <property type="molecule type" value="Genomic_DNA"/>
</dbReference>
<dbReference type="GO" id="GO:0043386">
    <property type="term" value="P:mycotoxin biosynthetic process"/>
    <property type="evidence" value="ECO:0007669"/>
    <property type="project" value="InterPro"/>
</dbReference>
<dbReference type="AlphaFoldDB" id="A0AAJ0G6D4"/>
<dbReference type="Proteomes" id="UP001271007">
    <property type="component" value="Unassembled WGS sequence"/>
</dbReference>
<gene>
    <name evidence="3" type="ORF">LTR09_008183</name>
</gene>
<protein>
    <submittedName>
        <fullName evidence="3">Uncharacterized protein</fullName>
    </submittedName>
</protein>
<evidence type="ECO:0000313" key="3">
    <source>
        <dbReference type="EMBL" id="KAK3050544.1"/>
    </source>
</evidence>
<name>A0AAJ0G6D4_9PEZI</name>
<sequence>MDRENGSSSSKPLLKAEDYDEHLRWSERSHGHRSPWARYGPFLLVCAVLLAVSNAFLLSKSLSSWRDEKSLTGPDPAYFGSPDTLPVPFSHDWEGLLDQERDGYRYADEEWSQLFPAGGGSVALTSDFIQQHGIAANAAPTPEDPDKRIYLIAGYHQLHCLSVVRDSIYFLNGTLTEWPDSNGFIWDHVLHCLEAVRIGLTCFLDPTLITLNETWYVIDEQKHTFPETFTYLLLSRL</sequence>
<keyword evidence="2" id="KW-0472">Membrane</keyword>
<proteinExistence type="inferred from homology"/>
<dbReference type="Pfam" id="PF11807">
    <property type="entry name" value="UstYa"/>
    <property type="match status" value="1"/>
</dbReference>
<comment type="similarity">
    <text evidence="1">Belongs to the ustYa family.</text>
</comment>
<dbReference type="PANTHER" id="PTHR33365">
    <property type="entry name" value="YALI0B05434P"/>
    <property type="match status" value="1"/>
</dbReference>
<dbReference type="PANTHER" id="PTHR33365:SF6">
    <property type="entry name" value="OXIDASE USTYA"/>
    <property type="match status" value="1"/>
</dbReference>
<keyword evidence="4" id="KW-1185">Reference proteome</keyword>
<comment type="caution">
    <text evidence="3">The sequence shown here is derived from an EMBL/GenBank/DDBJ whole genome shotgun (WGS) entry which is preliminary data.</text>
</comment>
<evidence type="ECO:0000256" key="1">
    <source>
        <dbReference type="ARBA" id="ARBA00035112"/>
    </source>
</evidence>
<evidence type="ECO:0000313" key="4">
    <source>
        <dbReference type="Proteomes" id="UP001271007"/>
    </source>
</evidence>
<dbReference type="InterPro" id="IPR021765">
    <property type="entry name" value="UstYa-like"/>
</dbReference>
<keyword evidence="2" id="KW-0812">Transmembrane</keyword>
<evidence type="ECO:0000256" key="2">
    <source>
        <dbReference type="SAM" id="Phobius"/>
    </source>
</evidence>
<feature type="transmembrane region" description="Helical" evidence="2">
    <location>
        <begin position="39"/>
        <end position="59"/>
    </location>
</feature>
<keyword evidence="2" id="KW-1133">Transmembrane helix</keyword>
<reference evidence="3" key="1">
    <citation type="submission" date="2023-04" db="EMBL/GenBank/DDBJ databases">
        <title>Black Yeasts Isolated from many extreme environments.</title>
        <authorList>
            <person name="Coleine C."/>
            <person name="Stajich J.E."/>
            <person name="Selbmann L."/>
        </authorList>
    </citation>
    <scope>NUCLEOTIDE SEQUENCE</scope>
    <source>
        <strain evidence="3">CCFEE 5312</strain>
    </source>
</reference>
<organism evidence="3 4">
    <name type="scientific">Extremus antarcticus</name>
    <dbReference type="NCBI Taxonomy" id="702011"/>
    <lineage>
        <taxon>Eukaryota</taxon>
        <taxon>Fungi</taxon>
        <taxon>Dikarya</taxon>
        <taxon>Ascomycota</taxon>
        <taxon>Pezizomycotina</taxon>
        <taxon>Dothideomycetes</taxon>
        <taxon>Dothideomycetidae</taxon>
        <taxon>Mycosphaerellales</taxon>
        <taxon>Extremaceae</taxon>
        <taxon>Extremus</taxon>
    </lineage>
</organism>
<accession>A0AAJ0G6D4</accession>